<dbReference type="Proteomes" id="UP000019205">
    <property type="component" value="Chromosome"/>
</dbReference>
<dbReference type="InterPro" id="IPR013658">
    <property type="entry name" value="SGL"/>
</dbReference>
<dbReference type="PANTHER" id="PTHR11799">
    <property type="entry name" value="PARAOXONASE"/>
    <property type="match status" value="1"/>
</dbReference>
<dbReference type="Gene3D" id="2.120.10.30">
    <property type="entry name" value="TolB, C-terminal domain"/>
    <property type="match status" value="1"/>
</dbReference>
<proteinExistence type="predicted"/>
<dbReference type="eggNOG" id="COG3386">
    <property type="taxonomic scope" value="Bacteria"/>
</dbReference>
<dbReference type="AlphaFoldDB" id="A4A453"/>
<dbReference type="InterPro" id="IPR011042">
    <property type="entry name" value="6-blade_b-propeller_TolB-like"/>
</dbReference>
<accession>A4A453</accession>
<dbReference type="OrthoDB" id="1158171at2"/>
<dbReference type="PANTHER" id="PTHR11799:SF12">
    <property type="entry name" value="PARAOXONASE-RELATED"/>
    <property type="match status" value="1"/>
</dbReference>
<dbReference type="EMBL" id="AAOA02000001">
    <property type="protein sequence ID" value="EAQ99476.2"/>
    <property type="molecule type" value="Genomic_DNA"/>
</dbReference>
<gene>
    <name evidence="2" type="ORF">KT71_17441</name>
</gene>
<feature type="domain" description="SMP-30/Gluconolactonase/LRE-like region" evidence="1">
    <location>
        <begin position="169"/>
        <end position="293"/>
    </location>
</feature>
<reference evidence="2 3" key="1">
    <citation type="journal article" date="2007" name="Proc. Natl. Acad. Sci. U.S.A.">
        <title>Characterization of a marine gammaproteobacterium capable of aerobic anoxygenic photosynthesis.</title>
        <authorList>
            <person name="Fuchs B.M."/>
            <person name="Spring S."/>
            <person name="Teeling H."/>
            <person name="Quast C."/>
            <person name="Wulf J."/>
            <person name="Schattenhofer M."/>
            <person name="Yan S."/>
            <person name="Ferriera S."/>
            <person name="Johnson J."/>
            <person name="Glockner F.O."/>
            <person name="Amann R."/>
        </authorList>
    </citation>
    <scope>NUCLEOTIDE SEQUENCE [LARGE SCALE GENOMIC DNA]</scope>
    <source>
        <strain evidence="2">KT71</strain>
    </source>
</reference>
<reference evidence="2 3" key="2">
    <citation type="journal article" date="2009" name="PLoS ONE">
        <title>The photosynthetic apparatus and its regulation in the aerobic gammaproteobacterium Congregibacter litoralis gen. nov., sp. nov.</title>
        <authorList>
            <person name="Spring S."/>
            <person name="Lunsdorf H."/>
            <person name="Fuchs B.M."/>
            <person name="Tindall B.J."/>
        </authorList>
    </citation>
    <scope>NUCLEOTIDE SEQUENCE [LARGE SCALE GENOMIC DNA]</scope>
    <source>
        <strain evidence="2">KT71</strain>
    </source>
</reference>
<evidence type="ECO:0000313" key="3">
    <source>
        <dbReference type="Proteomes" id="UP000019205"/>
    </source>
</evidence>
<evidence type="ECO:0000259" key="1">
    <source>
        <dbReference type="Pfam" id="PF08450"/>
    </source>
</evidence>
<organism evidence="2 3">
    <name type="scientific">Congregibacter litoralis KT71</name>
    <dbReference type="NCBI Taxonomy" id="314285"/>
    <lineage>
        <taxon>Bacteria</taxon>
        <taxon>Pseudomonadati</taxon>
        <taxon>Pseudomonadota</taxon>
        <taxon>Gammaproteobacteria</taxon>
        <taxon>Cellvibrionales</taxon>
        <taxon>Halieaceae</taxon>
        <taxon>Congregibacter</taxon>
    </lineage>
</organism>
<dbReference type="SUPFAM" id="SSF63829">
    <property type="entry name" value="Calcium-dependent phosphotriesterase"/>
    <property type="match status" value="1"/>
</dbReference>
<sequence length="379" mass="39875">MREPSNPSLCPSLLRPILGLFWVAGFLGVSATSAAEDCEAVGADSYICGIPSAEDLVQVPGTPWIIASAYAAPPALNLINARTKEWQPLYPVEGGDVNPDKALYADCPGAPDGSALITHGLDLVAGEGGYSTLYAVGHGGREAIEVFDVFSRGDQTPTVTWVGCVPAPEGQEINSVAAMRDGSLLATIPLEEGHSFASALEGVVTGAAYHWSATNGDWTRLDATAQPYANGIALSADDSRFYIASSGLANISAYRLAAATEQVEAKALWSTDTLPILPDNLHRDSEGRFLTAGLVPEHAPCNPYNAAGEFELERYATCPRPYKVLSLDPGSRLVSEVSSGGATSVFSNATMGLIVEDTVYVGTFAGDRVAYRSLAREED</sequence>
<dbReference type="STRING" id="314285.KT71_17441"/>
<protein>
    <submittedName>
        <fullName evidence="2">Gluconolactonase</fullName>
    </submittedName>
</protein>
<dbReference type="RefSeq" id="WP_023659459.1">
    <property type="nucleotide sequence ID" value="NZ_CM002299.1"/>
</dbReference>
<dbReference type="InterPro" id="IPR051288">
    <property type="entry name" value="Serum_paraoxonase/arylesterase"/>
</dbReference>
<comment type="caution">
    <text evidence="2">The sequence shown here is derived from an EMBL/GenBank/DDBJ whole genome shotgun (WGS) entry which is preliminary data.</text>
</comment>
<dbReference type="HOGENOM" id="CLU_065791_0_0_6"/>
<evidence type="ECO:0000313" key="2">
    <source>
        <dbReference type="EMBL" id="EAQ99476.2"/>
    </source>
</evidence>
<name>A4A453_9GAMM</name>
<keyword evidence="3" id="KW-1185">Reference proteome</keyword>
<dbReference type="Pfam" id="PF08450">
    <property type="entry name" value="SGL"/>
    <property type="match status" value="1"/>
</dbReference>